<evidence type="ECO:0000313" key="2">
    <source>
        <dbReference type="EMBL" id="SEJ31949.1"/>
    </source>
</evidence>
<evidence type="ECO:0000259" key="1">
    <source>
        <dbReference type="Pfam" id="PF02464"/>
    </source>
</evidence>
<gene>
    <name evidence="2" type="ORF">SAMN05444271_14617</name>
</gene>
<dbReference type="SUPFAM" id="SSF142433">
    <property type="entry name" value="CinA-like"/>
    <property type="match status" value="1"/>
</dbReference>
<dbReference type="NCBIfam" id="TIGR00199">
    <property type="entry name" value="PncC_domain"/>
    <property type="match status" value="1"/>
</dbReference>
<dbReference type="InterPro" id="IPR008136">
    <property type="entry name" value="CinA_C"/>
</dbReference>
<dbReference type="EMBL" id="FNYR01000046">
    <property type="protein sequence ID" value="SEJ31949.1"/>
    <property type="molecule type" value="Genomic_DNA"/>
</dbReference>
<accession>A0A1H6XSD8</accession>
<dbReference type="Proteomes" id="UP000198888">
    <property type="component" value="Unassembled WGS sequence"/>
</dbReference>
<reference evidence="2 3" key="1">
    <citation type="submission" date="2016-10" db="EMBL/GenBank/DDBJ databases">
        <authorList>
            <person name="de Groot N.N."/>
        </authorList>
    </citation>
    <scope>NUCLEOTIDE SEQUENCE [LARGE SCALE GENOMIC DNA]</scope>
    <source>
        <strain evidence="2 3">DSM 22187</strain>
    </source>
</reference>
<dbReference type="AlphaFoldDB" id="A0A1H6XSD8"/>
<accession>A0A2H4PXM9</accession>
<organism evidence="2 3">
    <name type="scientific">Halohasta litchfieldiae</name>
    <dbReference type="NCBI Taxonomy" id="1073996"/>
    <lineage>
        <taxon>Archaea</taxon>
        <taxon>Methanobacteriati</taxon>
        <taxon>Methanobacteriota</taxon>
        <taxon>Stenosarchaea group</taxon>
        <taxon>Halobacteria</taxon>
        <taxon>Halobacteriales</taxon>
        <taxon>Haloferacaceae</taxon>
        <taxon>Halohasta</taxon>
    </lineage>
</organism>
<dbReference type="Pfam" id="PF02464">
    <property type="entry name" value="CinA"/>
    <property type="match status" value="1"/>
</dbReference>
<dbReference type="RefSeq" id="WP_089673811.1">
    <property type="nucleotide sequence ID" value="NZ_CP024845.1"/>
</dbReference>
<protein>
    <submittedName>
        <fullName evidence="2">Nicotinamide-nucleotide amidase</fullName>
    </submittedName>
</protein>
<keyword evidence="3" id="KW-1185">Reference proteome</keyword>
<dbReference type="Gene3D" id="3.90.950.20">
    <property type="entry name" value="CinA-like"/>
    <property type="match status" value="1"/>
</dbReference>
<feature type="domain" description="CinA C-terminal" evidence="1">
    <location>
        <begin position="16"/>
        <end position="171"/>
    </location>
</feature>
<dbReference type="InterPro" id="IPR036653">
    <property type="entry name" value="CinA-like_C"/>
</dbReference>
<name>A0A1H6XSD8_9EURY</name>
<proteinExistence type="predicted"/>
<evidence type="ECO:0000313" key="3">
    <source>
        <dbReference type="Proteomes" id="UP000198888"/>
    </source>
</evidence>
<sequence>MSTDQPDLPPGGEVSEEAIGNQLRERGETLAVAESLTGGLICSRLTDIPGASDYFDRGLVAYSNDAKQTELSVSRESLDADGAVSESVAGEMARGIRDTAGTTWGVSTTGIAGPTGGTADKPVGLVYIGVAYAGPWGSESSFTRVDRHVFDGDRLAVTQQSATQALIALGDALETVDQ</sequence>
<dbReference type="GeneID" id="35000872"/>
<dbReference type="STRING" id="1073996.SAMN05444271_14617"/>
<dbReference type="KEGG" id="hae:halTADL_0039"/>
<dbReference type="OrthoDB" id="305448at2157"/>